<dbReference type="GO" id="GO:0005634">
    <property type="term" value="C:nucleus"/>
    <property type="evidence" value="ECO:0007669"/>
    <property type="project" value="TreeGrafter"/>
</dbReference>
<dbReference type="InterPro" id="IPR003959">
    <property type="entry name" value="ATPase_AAA_core"/>
</dbReference>
<dbReference type="Gene3D" id="1.10.8.60">
    <property type="match status" value="1"/>
</dbReference>
<feature type="domain" description="AAA+ ATPase" evidence="4">
    <location>
        <begin position="34"/>
        <end position="160"/>
    </location>
</feature>
<evidence type="ECO:0000313" key="5">
    <source>
        <dbReference type="EMBL" id="QHU22814.1"/>
    </source>
</evidence>
<name>A0A6C0L264_9ZZZZ</name>
<dbReference type="GO" id="GO:0006281">
    <property type="term" value="P:DNA repair"/>
    <property type="evidence" value="ECO:0007669"/>
    <property type="project" value="TreeGrafter"/>
</dbReference>
<dbReference type="Pfam" id="PF00004">
    <property type="entry name" value="AAA"/>
    <property type="match status" value="1"/>
</dbReference>
<dbReference type="GO" id="GO:0005663">
    <property type="term" value="C:DNA replication factor C complex"/>
    <property type="evidence" value="ECO:0007669"/>
    <property type="project" value="TreeGrafter"/>
</dbReference>
<dbReference type="PANTHER" id="PTHR11669">
    <property type="entry name" value="REPLICATION FACTOR C / DNA POLYMERASE III GAMMA-TAU SUBUNIT"/>
    <property type="match status" value="1"/>
</dbReference>
<dbReference type="GO" id="GO:0006261">
    <property type="term" value="P:DNA-templated DNA replication"/>
    <property type="evidence" value="ECO:0007669"/>
    <property type="project" value="TreeGrafter"/>
</dbReference>
<organism evidence="5">
    <name type="scientific">viral metagenome</name>
    <dbReference type="NCBI Taxonomy" id="1070528"/>
    <lineage>
        <taxon>unclassified sequences</taxon>
        <taxon>metagenomes</taxon>
        <taxon>organismal metagenomes</taxon>
    </lineage>
</organism>
<dbReference type="GO" id="GO:0003689">
    <property type="term" value="F:DNA clamp loader activity"/>
    <property type="evidence" value="ECO:0007669"/>
    <property type="project" value="TreeGrafter"/>
</dbReference>
<proteinExistence type="predicted"/>
<dbReference type="SUPFAM" id="SSF52540">
    <property type="entry name" value="P-loop containing nucleoside triphosphate hydrolases"/>
    <property type="match status" value="1"/>
</dbReference>
<keyword evidence="3" id="KW-0067">ATP-binding</keyword>
<accession>A0A6C0L264</accession>
<dbReference type="GO" id="GO:0016887">
    <property type="term" value="F:ATP hydrolysis activity"/>
    <property type="evidence" value="ECO:0007669"/>
    <property type="project" value="InterPro"/>
</dbReference>
<reference evidence="5" key="1">
    <citation type="journal article" date="2020" name="Nature">
        <title>Giant virus diversity and host interactions through global metagenomics.</title>
        <authorList>
            <person name="Schulz F."/>
            <person name="Roux S."/>
            <person name="Paez-Espino D."/>
            <person name="Jungbluth S."/>
            <person name="Walsh D.A."/>
            <person name="Denef V.J."/>
            <person name="McMahon K.D."/>
            <person name="Konstantinidis K.T."/>
            <person name="Eloe-Fadrosh E.A."/>
            <person name="Kyrpides N.C."/>
            <person name="Woyke T."/>
        </authorList>
    </citation>
    <scope>NUCLEOTIDE SEQUENCE</scope>
    <source>
        <strain evidence="5">GVMAG-S-ERX555907-63</strain>
    </source>
</reference>
<dbReference type="InterPro" id="IPR027417">
    <property type="entry name" value="P-loop_NTPase"/>
</dbReference>
<dbReference type="EMBL" id="MN741018">
    <property type="protein sequence ID" value="QHU22814.1"/>
    <property type="molecule type" value="Genomic_DNA"/>
</dbReference>
<keyword evidence="1" id="KW-0235">DNA replication</keyword>
<dbReference type="CDD" id="cd00009">
    <property type="entry name" value="AAA"/>
    <property type="match status" value="1"/>
</dbReference>
<dbReference type="GO" id="GO:0005524">
    <property type="term" value="F:ATP binding"/>
    <property type="evidence" value="ECO:0007669"/>
    <property type="project" value="UniProtKB-KW"/>
</dbReference>
<dbReference type="InterPro" id="IPR050238">
    <property type="entry name" value="DNA_Rep/Repair_Clamp_Loader"/>
</dbReference>
<evidence type="ECO:0000256" key="1">
    <source>
        <dbReference type="ARBA" id="ARBA00022705"/>
    </source>
</evidence>
<dbReference type="InterPro" id="IPR003593">
    <property type="entry name" value="AAA+_ATPase"/>
</dbReference>
<evidence type="ECO:0000259" key="4">
    <source>
        <dbReference type="SMART" id="SM00382"/>
    </source>
</evidence>
<evidence type="ECO:0000256" key="2">
    <source>
        <dbReference type="ARBA" id="ARBA00022741"/>
    </source>
</evidence>
<dbReference type="PANTHER" id="PTHR11669:SF20">
    <property type="entry name" value="REPLICATION FACTOR C SUBUNIT 4"/>
    <property type="match status" value="1"/>
</dbReference>
<protein>
    <recommendedName>
        <fullName evidence="4">AAA+ ATPase domain-containing protein</fullName>
    </recommendedName>
</protein>
<sequence length="319" mass="37336">MNVIPWTEKYRPETSKQVCGNVLEFEQVLKYGSESKNLLLHGPSGTGKSTAVRVLLKNVPKDSKLILDAKARASGTTQQLMRKLTLFSMQKTTCKQRFVLVDEVDSIRIIEQKIFIRPLTRDISRGDGDRNIIFLFICNRIERVSEFIVRNCVTIAYNALTFEMAKDYIKNICINENTEYNEKSLRNIFKNVDRDMRKMVSTMQYLYLMTGRIFDTDFFRIDPLNSLDYVKLFDRVLKKSNVYEVTNELYAESYSVNSLCICSLKYHEEKDNLTYEYLKTLANLCNDSHTTENIWFILYRIINESPIRNNLLFPNKLCC</sequence>
<dbReference type="SMART" id="SM00382">
    <property type="entry name" value="AAA"/>
    <property type="match status" value="1"/>
</dbReference>
<dbReference type="AlphaFoldDB" id="A0A6C0L264"/>
<dbReference type="Gene3D" id="3.40.50.300">
    <property type="entry name" value="P-loop containing nucleotide triphosphate hydrolases"/>
    <property type="match status" value="1"/>
</dbReference>
<evidence type="ECO:0000256" key="3">
    <source>
        <dbReference type="ARBA" id="ARBA00022840"/>
    </source>
</evidence>
<keyword evidence="2" id="KW-0547">Nucleotide-binding</keyword>